<feature type="domain" description="TonB-dependent receptor plug" evidence="9">
    <location>
        <begin position="131"/>
        <end position="224"/>
    </location>
</feature>
<evidence type="ECO:0000259" key="9">
    <source>
        <dbReference type="Pfam" id="PF07715"/>
    </source>
</evidence>
<dbReference type="SUPFAM" id="SSF49464">
    <property type="entry name" value="Carboxypeptidase regulatory domain-like"/>
    <property type="match status" value="1"/>
</dbReference>
<evidence type="ECO:0000256" key="7">
    <source>
        <dbReference type="PROSITE-ProRule" id="PRU01360"/>
    </source>
</evidence>
<evidence type="ECO:0000256" key="5">
    <source>
        <dbReference type="ARBA" id="ARBA00023136"/>
    </source>
</evidence>
<dbReference type="InterPro" id="IPR037066">
    <property type="entry name" value="Plug_dom_sf"/>
</dbReference>
<dbReference type="RefSeq" id="WP_305014433.1">
    <property type="nucleotide sequence ID" value="NZ_JAUQSX010000021.1"/>
</dbReference>
<dbReference type="Gene3D" id="2.40.170.20">
    <property type="entry name" value="TonB-dependent receptor, beta-barrel domain"/>
    <property type="match status" value="1"/>
</dbReference>
<dbReference type="Gene3D" id="2.60.40.1120">
    <property type="entry name" value="Carboxypeptidase-like, regulatory domain"/>
    <property type="match status" value="1"/>
</dbReference>
<evidence type="ECO:0000256" key="4">
    <source>
        <dbReference type="ARBA" id="ARBA00022692"/>
    </source>
</evidence>
<evidence type="ECO:0000256" key="8">
    <source>
        <dbReference type="SAM" id="SignalP"/>
    </source>
</evidence>
<feature type="signal peptide" evidence="8">
    <location>
        <begin position="1"/>
        <end position="23"/>
    </location>
</feature>
<dbReference type="InterPro" id="IPR012910">
    <property type="entry name" value="Plug_dom"/>
</dbReference>
<reference evidence="10" key="1">
    <citation type="submission" date="2023-07" db="EMBL/GenBank/DDBJ databases">
        <authorList>
            <person name="Kim M.K."/>
        </authorList>
    </citation>
    <scope>NUCLEOTIDE SEQUENCE</scope>
    <source>
        <strain evidence="10">M29</strain>
    </source>
</reference>
<evidence type="ECO:0000313" key="10">
    <source>
        <dbReference type="EMBL" id="MDO7849767.1"/>
    </source>
</evidence>
<keyword evidence="10" id="KW-0675">Receptor</keyword>
<dbReference type="PROSITE" id="PS52016">
    <property type="entry name" value="TONB_DEPENDENT_REC_3"/>
    <property type="match status" value="1"/>
</dbReference>
<name>A0ABT9AK16_9BACT</name>
<organism evidence="10 11">
    <name type="scientific">Hymenobacter mellowenesis</name>
    <dbReference type="NCBI Taxonomy" id="3063995"/>
    <lineage>
        <taxon>Bacteria</taxon>
        <taxon>Pseudomonadati</taxon>
        <taxon>Bacteroidota</taxon>
        <taxon>Cytophagia</taxon>
        <taxon>Cytophagales</taxon>
        <taxon>Hymenobacteraceae</taxon>
        <taxon>Hymenobacter</taxon>
    </lineage>
</organism>
<proteinExistence type="inferred from homology"/>
<evidence type="ECO:0000256" key="1">
    <source>
        <dbReference type="ARBA" id="ARBA00004571"/>
    </source>
</evidence>
<comment type="similarity">
    <text evidence="7">Belongs to the TonB-dependent receptor family.</text>
</comment>
<evidence type="ECO:0000256" key="2">
    <source>
        <dbReference type="ARBA" id="ARBA00022448"/>
    </source>
</evidence>
<dbReference type="EMBL" id="JAUQSX010000021">
    <property type="protein sequence ID" value="MDO7849767.1"/>
    <property type="molecule type" value="Genomic_DNA"/>
</dbReference>
<dbReference type="InterPro" id="IPR008969">
    <property type="entry name" value="CarboxyPept-like_regulatory"/>
</dbReference>
<comment type="subcellular location">
    <subcellularLocation>
        <location evidence="1 7">Cell outer membrane</location>
        <topology evidence="1 7">Multi-pass membrane protein</topology>
    </subcellularLocation>
</comment>
<protein>
    <submittedName>
        <fullName evidence="10">TonB-dependent receptor</fullName>
    </submittedName>
</protein>
<dbReference type="InterPro" id="IPR039426">
    <property type="entry name" value="TonB-dep_rcpt-like"/>
</dbReference>
<feature type="chain" id="PRO_5046825979" evidence="8">
    <location>
        <begin position="24"/>
        <end position="780"/>
    </location>
</feature>
<keyword evidence="8" id="KW-0732">Signal</keyword>
<dbReference type="Pfam" id="PF13715">
    <property type="entry name" value="CarbopepD_reg_2"/>
    <property type="match status" value="1"/>
</dbReference>
<keyword evidence="2 7" id="KW-0813">Transport</keyword>
<sequence length="780" mass="85794">MPLRFSLLGLCLLLLLASGPAWAQSRITLSGTVKDASSGENLSGATIRIVELSGVGTGANAYGFFTLTVPSGTYTVEVSFVGFATQKRSVTTTASQRLDFKLVPGGSELTEVLVTARSTDAGISKAQMGVETIDLKQIAKVPVLFGEKDVIKTLTLLPGIKSAGEGSSGFTVRGGAVDQNLILLDEATVYNASHLLGFFSTFNSDAIKDLTVYKGGMPAQYGGRLSSVVDIKMKDGNNQQLHGSGGIGLIASRLALEGPIVKDKGSFLVTARRTYADIFLKLSSNPTTRQSSLYFYDLNAKANYVLNERNRVFFSGYLGRDALGFSNTFGQTYGNQTGTLRWNHLFTDRIFSNTSLIFSKYDYQIKISSNDRNFSIDSKIQDWNLKQDFEFYPSSAQTLRFGGQAIYHTITPGHVTADASSGINATADKTNYSLETAAYVSHDWQAAPRLNFTTGLRLSGFSLLGPGTYSSYDAAGNVLAATDYACNKFLKTYVKLEPRFAASLQLNEASSVKASYARNVQNLHLLSNANASSPTDLYIPTSFNVKPEVADQVSAGYYRTLGPKKEYSMTVETYYKALQNQLDYRDGTQLQGNFDVEASLLYGTGRAYGIEFLVRKDVGRLTGWLGYTLSRSERKFTEINQGAYFPSRQDRTHDLSVVAIYQFNPKWSFSGTFVTSTGNAVTFPVGKYQIGNQLVSYFGKRNADRMPFYQRLDLGATYEKPHQEGHRFHSSWTFSVYNALGRENAYSIRFEADPNDPSRTRAVQTALFKFIPSATYNFSF</sequence>
<evidence type="ECO:0000256" key="6">
    <source>
        <dbReference type="ARBA" id="ARBA00023237"/>
    </source>
</evidence>
<gene>
    <name evidence="10" type="ORF">Q5H92_25615</name>
</gene>
<keyword evidence="11" id="KW-1185">Reference proteome</keyword>
<keyword evidence="6 7" id="KW-0998">Cell outer membrane</keyword>
<dbReference type="Gene3D" id="2.170.130.10">
    <property type="entry name" value="TonB-dependent receptor, plug domain"/>
    <property type="match status" value="1"/>
</dbReference>
<comment type="caution">
    <text evidence="10">The sequence shown here is derived from an EMBL/GenBank/DDBJ whole genome shotgun (WGS) entry which is preliminary data.</text>
</comment>
<keyword evidence="3 7" id="KW-1134">Transmembrane beta strand</keyword>
<evidence type="ECO:0000256" key="3">
    <source>
        <dbReference type="ARBA" id="ARBA00022452"/>
    </source>
</evidence>
<dbReference type="Pfam" id="PF07715">
    <property type="entry name" value="Plug"/>
    <property type="match status" value="1"/>
</dbReference>
<dbReference type="SUPFAM" id="SSF56935">
    <property type="entry name" value="Porins"/>
    <property type="match status" value="1"/>
</dbReference>
<accession>A0ABT9AK16</accession>
<keyword evidence="5 7" id="KW-0472">Membrane</keyword>
<evidence type="ECO:0000313" key="11">
    <source>
        <dbReference type="Proteomes" id="UP001167796"/>
    </source>
</evidence>
<dbReference type="Proteomes" id="UP001167796">
    <property type="component" value="Unassembled WGS sequence"/>
</dbReference>
<keyword evidence="4 7" id="KW-0812">Transmembrane</keyword>
<dbReference type="InterPro" id="IPR036942">
    <property type="entry name" value="Beta-barrel_TonB_sf"/>
</dbReference>